<dbReference type="PROSITE" id="PS50005">
    <property type="entry name" value="TPR"/>
    <property type="match status" value="1"/>
</dbReference>
<feature type="repeat" description="TPR" evidence="5">
    <location>
        <begin position="163"/>
        <end position="196"/>
    </location>
</feature>
<evidence type="ECO:0000259" key="8">
    <source>
        <dbReference type="Pfam" id="PF23914"/>
    </source>
</evidence>
<sequence length="534" mass="55897">MTAIWFILAAMTGAAVFALLWPMSRRRRQEVAGAELSTEAGFYEDQLAEIERDLARGLIAPAEAEAARTEAARRLLRASREESAAKSTLAPLAEPHLRQRRAASAFALSTIPLVALVVYGLYGSPNLPSQTDADRSASRAGAQDLMTAIGQIEARLASHPDDVRGWSVLGPVYMRLGRYDDAARAYAAIVRLKGEDASALSDWGEALVVAADGAVSPEARKVLSRAAAADPKAPKAQFYLARGDEQAGDVAGAIRRLGALADGAPTDAPWLPTVRDTLARLKGETAAPATPEGGPKPEQPGGGAAAGNSSVAGPAASIQALPPSERIDAIRGMVEGLERRLAKQGGTADEWLRLVRSHAVLGERDKALDALVRAREALKGDEAARARLDAQARELGLAEIRPGGMPGSAEASSDAKPTETGPSESRSSDAKPPGEAPRGGGMDSDAAANAIRTMPPAEREAAIRGMVATLDRRLAAKGGSTDEWMRLVRSYGVIGDRAAAIQALDRAKMALAANPVAVERLDALGRELDLVAKP</sequence>
<evidence type="ECO:0000313" key="9">
    <source>
        <dbReference type="EMBL" id="GJE73860.1"/>
    </source>
</evidence>
<protein>
    <recommendedName>
        <fullName evidence="8">Cytochrome c-type biogenesis protein H TPR domain-containing protein</fullName>
    </recommendedName>
</protein>
<name>A0ABQ4UNU9_9HYPH</name>
<dbReference type="InterPro" id="IPR051263">
    <property type="entry name" value="C-type_cytochrome_biogenesis"/>
</dbReference>
<feature type="domain" description="Cytochrome c-type biogenesis protein H TPR" evidence="8">
    <location>
        <begin position="140"/>
        <end position="261"/>
    </location>
</feature>
<dbReference type="EMBL" id="BPRE01000001">
    <property type="protein sequence ID" value="GJE73860.1"/>
    <property type="molecule type" value="Genomic_DNA"/>
</dbReference>
<feature type="region of interest" description="Disordered" evidence="6">
    <location>
        <begin position="398"/>
        <end position="446"/>
    </location>
</feature>
<comment type="subcellular location">
    <subcellularLocation>
        <location evidence="1">Cell envelope</location>
    </subcellularLocation>
</comment>
<dbReference type="SUPFAM" id="SSF48452">
    <property type="entry name" value="TPR-like"/>
    <property type="match status" value="1"/>
</dbReference>
<dbReference type="RefSeq" id="WP_137831573.1">
    <property type="nucleotide sequence ID" value="NZ_BPRE01000001.1"/>
</dbReference>
<keyword evidence="4 5" id="KW-0802">TPR repeat</keyword>
<feature type="compositionally biased region" description="Low complexity" evidence="6">
    <location>
        <begin position="306"/>
        <end position="317"/>
    </location>
</feature>
<evidence type="ECO:0000256" key="2">
    <source>
        <dbReference type="ARBA" id="ARBA00022737"/>
    </source>
</evidence>
<feature type="transmembrane region" description="Helical" evidence="7">
    <location>
        <begin position="102"/>
        <end position="122"/>
    </location>
</feature>
<keyword evidence="7" id="KW-1133">Transmembrane helix</keyword>
<dbReference type="NCBIfam" id="TIGR03142">
    <property type="entry name" value="cytochro_ccmI"/>
    <property type="match status" value="1"/>
</dbReference>
<dbReference type="InterPro" id="IPR011990">
    <property type="entry name" value="TPR-like_helical_dom_sf"/>
</dbReference>
<evidence type="ECO:0000256" key="5">
    <source>
        <dbReference type="PROSITE-ProRule" id="PRU00339"/>
    </source>
</evidence>
<dbReference type="InterPro" id="IPR056413">
    <property type="entry name" value="TPR_CcmH_CycH"/>
</dbReference>
<keyword evidence="3" id="KW-0201">Cytochrome c-type biogenesis</keyword>
<keyword evidence="2" id="KW-0677">Repeat</keyword>
<keyword evidence="10" id="KW-1185">Reference proteome</keyword>
<dbReference type="InterPro" id="IPR019734">
    <property type="entry name" value="TPR_rpt"/>
</dbReference>
<dbReference type="PANTHER" id="PTHR47870">
    <property type="entry name" value="CYTOCHROME C-TYPE BIOGENESIS PROTEIN CCMH"/>
    <property type="match status" value="1"/>
</dbReference>
<dbReference type="Gene3D" id="1.25.40.10">
    <property type="entry name" value="Tetratricopeptide repeat domain"/>
    <property type="match status" value="1"/>
</dbReference>
<reference evidence="9" key="1">
    <citation type="journal article" date="2021" name="Front. Microbiol.">
        <title>Comprehensive Comparative Genomics and Phenotyping of Methylobacterium Species.</title>
        <authorList>
            <person name="Alessa O."/>
            <person name="Ogura Y."/>
            <person name="Fujitani Y."/>
            <person name="Takami H."/>
            <person name="Hayashi T."/>
            <person name="Sahin N."/>
            <person name="Tani A."/>
        </authorList>
    </citation>
    <scope>NUCLEOTIDE SEQUENCE</scope>
    <source>
        <strain evidence="9">DSM 14458</strain>
    </source>
</reference>
<keyword evidence="7" id="KW-0812">Transmembrane</keyword>
<evidence type="ECO:0000256" key="3">
    <source>
        <dbReference type="ARBA" id="ARBA00022748"/>
    </source>
</evidence>
<evidence type="ECO:0000256" key="7">
    <source>
        <dbReference type="SAM" id="Phobius"/>
    </source>
</evidence>
<keyword evidence="7" id="KW-0472">Membrane</keyword>
<reference evidence="9" key="2">
    <citation type="submission" date="2021-08" db="EMBL/GenBank/DDBJ databases">
        <authorList>
            <person name="Tani A."/>
            <person name="Ola A."/>
            <person name="Ogura Y."/>
            <person name="Katsura K."/>
            <person name="Hayashi T."/>
        </authorList>
    </citation>
    <scope>NUCLEOTIDE SEQUENCE</scope>
    <source>
        <strain evidence="9">DSM 14458</strain>
    </source>
</reference>
<dbReference type="Pfam" id="PF23914">
    <property type="entry name" value="TPR_CcmH_CycH"/>
    <property type="match status" value="1"/>
</dbReference>
<gene>
    <name evidence="9" type="ORF">BGCPKDLD_0427</name>
</gene>
<comment type="caution">
    <text evidence="9">The sequence shown here is derived from an EMBL/GenBank/DDBJ whole genome shotgun (WGS) entry which is preliminary data.</text>
</comment>
<accession>A0ABQ4UNU9</accession>
<evidence type="ECO:0000256" key="4">
    <source>
        <dbReference type="ARBA" id="ARBA00022803"/>
    </source>
</evidence>
<feature type="region of interest" description="Disordered" evidence="6">
    <location>
        <begin position="285"/>
        <end position="324"/>
    </location>
</feature>
<dbReference type="Proteomes" id="UP001055093">
    <property type="component" value="Unassembled WGS sequence"/>
</dbReference>
<dbReference type="PANTHER" id="PTHR47870:SF4">
    <property type="entry name" value="CYTOCHROME C-TYPE BIOGENESIS PROTEIN CYCH"/>
    <property type="match status" value="1"/>
</dbReference>
<proteinExistence type="predicted"/>
<evidence type="ECO:0000313" key="10">
    <source>
        <dbReference type="Proteomes" id="UP001055093"/>
    </source>
</evidence>
<organism evidence="9 10">
    <name type="scientific">Methylorubrum suomiense</name>
    <dbReference type="NCBI Taxonomy" id="144191"/>
    <lineage>
        <taxon>Bacteria</taxon>
        <taxon>Pseudomonadati</taxon>
        <taxon>Pseudomonadota</taxon>
        <taxon>Alphaproteobacteria</taxon>
        <taxon>Hyphomicrobiales</taxon>
        <taxon>Methylobacteriaceae</taxon>
        <taxon>Methylorubrum</taxon>
    </lineage>
</organism>
<evidence type="ECO:0000256" key="6">
    <source>
        <dbReference type="SAM" id="MobiDB-lite"/>
    </source>
</evidence>
<feature type="transmembrane region" description="Helical" evidence="7">
    <location>
        <begin position="6"/>
        <end position="23"/>
    </location>
</feature>
<dbReference type="InterPro" id="IPR017560">
    <property type="entry name" value="Cyt_c_biogenesis_CcmI"/>
</dbReference>
<evidence type="ECO:0000256" key="1">
    <source>
        <dbReference type="ARBA" id="ARBA00004196"/>
    </source>
</evidence>